<gene>
    <name evidence="2" type="ORF">B1H19_37355</name>
</gene>
<feature type="region of interest" description="Disordered" evidence="1">
    <location>
        <begin position="25"/>
        <end position="165"/>
    </location>
</feature>
<dbReference type="PROSITE" id="PS51257">
    <property type="entry name" value="PROKAR_LIPOPROTEIN"/>
    <property type="match status" value="1"/>
</dbReference>
<organism evidence="2 3">
    <name type="scientific">Streptomyces gilvosporeus</name>
    <dbReference type="NCBI Taxonomy" id="553510"/>
    <lineage>
        <taxon>Bacteria</taxon>
        <taxon>Bacillati</taxon>
        <taxon>Actinomycetota</taxon>
        <taxon>Actinomycetes</taxon>
        <taxon>Kitasatosporales</taxon>
        <taxon>Streptomycetaceae</taxon>
        <taxon>Streptomyces</taxon>
    </lineage>
</organism>
<reference evidence="2 3" key="1">
    <citation type="submission" date="2017-04" db="EMBL/GenBank/DDBJ databases">
        <title>Complete Genome Sequence of Streptomyces gilvosporeus F607, a Capable Producer of Natamycin.</title>
        <authorList>
            <person name="Zong G."/>
            <person name="Zhong C."/>
            <person name="Fu J."/>
            <person name="Qin R."/>
            <person name="Cao G."/>
        </authorList>
    </citation>
    <scope>NUCLEOTIDE SEQUENCE [LARGE SCALE GENOMIC DNA]</scope>
    <source>
        <strain evidence="2 3">F607</strain>
    </source>
</reference>
<accession>A0A1V0U247</accession>
<dbReference type="STRING" id="553510.B1H19_37355"/>
<dbReference type="Proteomes" id="UP000192726">
    <property type="component" value="Chromosome"/>
</dbReference>
<keyword evidence="3" id="KW-1185">Reference proteome</keyword>
<dbReference type="AlphaFoldDB" id="A0A1V0U247"/>
<protein>
    <recommendedName>
        <fullName evidence="4">Lipoprotein</fullName>
    </recommendedName>
</protein>
<feature type="compositionally biased region" description="Low complexity" evidence="1">
    <location>
        <begin position="87"/>
        <end position="109"/>
    </location>
</feature>
<dbReference type="KEGG" id="sgv:B1H19_37355"/>
<proteinExistence type="predicted"/>
<feature type="compositionally biased region" description="Basic residues" evidence="1">
    <location>
        <begin position="135"/>
        <end position="145"/>
    </location>
</feature>
<feature type="compositionally biased region" description="Basic and acidic residues" evidence="1">
    <location>
        <begin position="118"/>
        <end position="128"/>
    </location>
</feature>
<feature type="compositionally biased region" description="Basic and acidic residues" evidence="1">
    <location>
        <begin position="52"/>
        <end position="80"/>
    </location>
</feature>
<evidence type="ECO:0000313" key="3">
    <source>
        <dbReference type="Proteomes" id="UP000192726"/>
    </source>
</evidence>
<evidence type="ECO:0008006" key="4">
    <source>
        <dbReference type="Google" id="ProtNLM"/>
    </source>
</evidence>
<sequence>MSGRRQGGVTVVLALVALCGCTVVGPHPADGRAAPSPASQRADASAPQGPELPERPVRERLVTTPDREDAKAAKPHKMPEAPKPPKTSEASASSEPWAAPTTPKGAAVGAPPPPRVIRRTDPAVERAHPRQPAPPHHRRTRRHPTVVRVAPRWQQGWPSGSPVTAQGMVPVCRAAAGRVRPDIVRLCQQLAR</sequence>
<name>A0A1V0U247_9ACTN</name>
<evidence type="ECO:0000313" key="2">
    <source>
        <dbReference type="EMBL" id="ARF59098.1"/>
    </source>
</evidence>
<evidence type="ECO:0000256" key="1">
    <source>
        <dbReference type="SAM" id="MobiDB-lite"/>
    </source>
</evidence>
<dbReference type="EMBL" id="CP020569">
    <property type="protein sequence ID" value="ARF59098.1"/>
    <property type="molecule type" value="Genomic_DNA"/>
</dbReference>